<dbReference type="InterPro" id="IPR023346">
    <property type="entry name" value="Lysozyme-like_dom_sf"/>
</dbReference>
<keyword evidence="3" id="KW-0732">Signal</keyword>
<sequence>MARLIGTLRPAAAAAAFALSLVACIAPGHAEDAGQSLCLMLESAAKANDLPPAFLARVIWRESRFDADAVGPRTRRGQRAQGIAQFMPGTAAERGLDDPYDPVQALPKAAAFLSELRTTFGNLGLAAAAYNAGPARVRGWLDGTRTLPAETRNYVLAITGRGVDDWAKVGSADLLAPATDCEQLIASLQEPPGAFFSELKQQVESALSKPWGLVLAAGLSRDHVLDRYARVIGQVRALTGAPEPILTAARERGLNRIYKAWIGADTRPAANTLCARIRAAGSACFVLRAPRSGRT</sequence>
<comment type="similarity">
    <text evidence="1">Belongs to the transglycosylase Slt family.</text>
</comment>
<evidence type="ECO:0000256" key="2">
    <source>
        <dbReference type="ARBA" id="ARBA00009387"/>
    </source>
</evidence>
<gene>
    <name evidence="5" type="ORF">DW352_22415</name>
</gene>
<dbReference type="CDD" id="cd00254">
    <property type="entry name" value="LT-like"/>
    <property type="match status" value="1"/>
</dbReference>
<accession>A0A346A1I4</accession>
<dbReference type="InterPro" id="IPR008258">
    <property type="entry name" value="Transglycosylase_SLT_dom_1"/>
</dbReference>
<dbReference type="KEGG" id="ptaw:DW352_22415"/>
<evidence type="ECO:0000313" key="5">
    <source>
        <dbReference type="EMBL" id="AXK83031.1"/>
    </source>
</evidence>
<feature type="chain" id="PRO_5016964637" evidence="3">
    <location>
        <begin position="26"/>
        <end position="295"/>
    </location>
</feature>
<reference evidence="5 6" key="1">
    <citation type="submission" date="2018-07" db="EMBL/GenBank/DDBJ databases">
        <authorList>
            <person name="Quirk P.G."/>
            <person name="Krulwich T.A."/>
        </authorList>
    </citation>
    <scope>NUCLEOTIDE SEQUENCE [LARGE SCALE GENOMIC DNA]</scope>
    <source>
        <strain evidence="5 6">CC-BB4</strain>
    </source>
</reference>
<dbReference type="PANTHER" id="PTHR37423:SF2">
    <property type="entry name" value="MEMBRANE-BOUND LYTIC MUREIN TRANSGLYCOSYLASE C"/>
    <property type="match status" value="1"/>
</dbReference>
<evidence type="ECO:0000313" key="6">
    <source>
        <dbReference type="Proteomes" id="UP000254889"/>
    </source>
</evidence>
<keyword evidence="6" id="KW-1185">Reference proteome</keyword>
<dbReference type="Gene3D" id="1.10.530.10">
    <property type="match status" value="1"/>
</dbReference>
<proteinExistence type="inferred from homology"/>
<dbReference type="AlphaFoldDB" id="A0A346A1I4"/>
<dbReference type="Proteomes" id="UP000254889">
    <property type="component" value="Chromosome"/>
</dbReference>
<dbReference type="PANTHER" id="PTHR37423">
    <property type="entry name" value="SOLUBLE LYTIC MUREIN TRANSGLYCOSYLASE-RELATED"/>
    <property type="match status" value="1"/>
</dbReference>
<comment type="similarity">
    <text evidence="2">Belongs to the virb1 family.</text>
</comment>
<dbReference type="Pfam" id="PF01464">
    <property type="entry name" value="SLT"/>
    <property type="match status" value="1"/>
</dbReference>
<evidence type="ECO:0000256" key="3">
    <source>
        <dbReference type="SAM" id="SignalP"/>
    </source>
</evidence>
<dbReference type="OrthoDB" id="9801695at2"/>
<feature type="signal peptide" evidence="3">
    <location>
        <begin position="1"/>
        <end position="25"/>
    </location>
</feature>
<protein>
    <submittedName>
        <fullName evidence="5">Lytic transglycosylase domain-containing protein</fullName>
    </submittedName>
</protein>
<dbReference type="SUPFAM" id="SSF53955">
    <property type="entry name" value="Lysozyme-like"/>
    <property type="match status" value="1"/>
</dbReference>
<evidence type="ECO:0000259" key="4">
    <source>
        <dbReference type="Pfam" id="PF01464"/>
    </source>
</evidence>
<name>A0A346A1I4_9HYPH</name>
<evidence type="ECO:0000256" key="1">
    <source>
        <dbReference type="ARBA" id="ARBA00007734"/>
    </source>
</evidence>
<dbReference type="PROSITE" id="PS51257">
    <property type="entry name" value="PROKAR_LIPOPROTEIN"/>
    <property type="match status" value="1"/>
</dbReference>
<organism evidence="5 6">
    <name type="scientific">Pseudolabrys taiwanensis</name>
    <dbReference type="NCBI Taxonomy" id="331696"/>
    <lineage>
        <taxon>Bacteria</taxon>
        <taxon>Pseudomonadati</taxon>
        <taxon>Pseudomonadota</taxon>
        <taxon>Alphaproteobacteria</taxon>
        <taxon>Hyphomicrobiales</taxon>
        <taxon>Xanthobacteraceae</taxon>
        <taxon>Pseudolabrys</taxon>
    </lineage>
</organism>
<dbReference type="EMBL" id="CP031417">
    <property type="protein sequence ID" value="AXK83031.1"/>
    <property type="molecule type" value="Genomic_DNA"/>
</dbReference>
<feature type="domain" description="Transglycosylase SLT" evidence="4">
    <location>
        <begin position="42"/>
        <end position="148"/>
    </location>
</feature>
<dbReference type="RefSeq" id="WP_115693410.1">
    <property type="nucleotide sequence ID" value="NZ_CP031417.1"/>
</dbReference>